<protein>
    <submittedName>
        <fullName evidence="1">Uncharacterized protein</fullName>
    </submittedName>
</protein>
<organism evidence="1 2">
    <name type="scientific">Oenococcus oeni</name>
    <name type="common">Leuconostoc oenos</name>
    <dbReference type="NCBI Taxonomy" id="1247"/>
    <lineage>
        <taxon>Bacteria</taxon>
        <taxon>Bacillati</taxon>
        <taxon>Bacillota</taxon>
        <taxon>Bacilli</taxon>
        <taxon>Lactobacillales</taxon>
        <taxon>Lactobacillaceae</taxon>
        <taxon>Oenococcus</taxon>
    </lineage>
</organism>
<dbReference type="EMBL" id="WERV01000005">
    <property type="protein sequence ID" value="MDV7715521.1"/>
    <property type="molecule type" value="Genomic_DNA"/>
</dbReference>
<gene>
    <name evidence="1" type="ORF">GA838_07170</name>
</gene>
<name>A0A483CBF5_OENOE</name>
<accession>A0A483CBF5</accession>
<evidence type="ECO:0000313" key="2">
    <source>
        <dbReference type="Proteomes" id="UP001281024"/>
    </source>
</evidence>
<dbReference type="AlphaFoldDB" id="A0A483CBF5"/>
<dbReference type="Proteomes" id="UP001281024">
    <property type="component" value="Unassembled WGS sequence"/>
</dbReference>
<dbReference type="RefSeq" id="WP_080291019.1">
    <property type="nucleotide sequence ID" value="NZ_MLKQ01000085.1"/>
</dbReference>
<sequence>MKIDHSKGLFFSATIAVLLLTFFSIFYRFQNRPTLAMAEKDAKSIFSGAVSNNLSEKYLYGGKATSKEFYIKKIKKNLLNGLVLSNSLIYKNHQYKKNQVLDKIAERIYRLEFKNRQVKIESVSLNNFHTVTVDYKVRQIILSKVLDKLSASSEKDLAAAEKQTSISDLNQSQIAFLQYILISIHWDKYFSEYNAASWSKSSFQMIFDPKKQHYLISKKTLQSIQTSEIKNGE</sequence>
<proteinExistence type="predicted"/>
<evidence type="ECO:0000313" key="1">
    <source>
        <dbReference type="EMBL" id="MDV7715521.1"/>
    </source>
</evidence>
<reference evidence="1" key="1">
    <citation type="submission" date="2019-10" db="EMBL/GenBank/DDBJ databases">
        <title>Malate fermentation in French cider.</title>
        <authorList>
            <person name="Cousin F.J."/>
            <person name="Medina Fernandez S."/>
            <person name="Misery B."/>
            <person name="Laplace J.-M."/>
            <person name="Cretenet M."/>
        </authorList>
    </citation>
    <scope>NUCLEOTIDE SEQUENCE</scope>
    <source>
        <strain evidence="1">UCMA15129</strain>
    </source>
</reference>
<comment type="caution">
    <text evidence="1">The sequence shown here is derived from an EMBL/GenBank/DDBJ whole genome shotgun (WGS) entry which is preliminary data.</text>
</comment>